<keyword evidence="8" id="KW-1185">Reference proteome</keyword>
<dbReference type="Pfam" id="PF08448">
    <property type="entry name" value="PAS_4"/>
    <property type="match status" value="1"/>
</dbReference>
<dbReference type="Gene3D" id="3.30.565.10">
    <property type="entry name" value="Histidine kinase-like ATPase, C-terminal domain"/>
    <property type="match status" value="1"/>
</dbReference>
<dbReference type="InterPro" id="IPR013656">
    <property type="entry name" value="PAS_4"/>
</dbReference>
<dbReference type="PANTHER" id="PTHR43156">
    <property type="entry name" value="STAGE II SPORULATION PROTEIN E-RELATED"/>
    <property type="match status" value="1"/>
</dbReference>
<feature type="region of interest" description="Disordered" evidence="3">
    <location>
        <begin position="245"/>
        <end position="264"/>
    </location>
</feature>
<dbReference type="SUPFAM" id="SSF55874">
    <property type="entry name" value="ATPase domain of HSP90 chaperone/DNA topoisomerase II/histidine kinase"/>
    <property type="match status" value="1"/>
</dbReference>
<dbReference type="SUPFAM" id="SSF81606">
    <property type="entry name" value="PP2C-like"/>
    <property type="match status" value="1"/>
</dbReference>
<reference evidence="7 8" key="1">
    <citation type="submission" date="2021-01" db="EMBL/GenBank/DDBJ databases">
        <title>Actinoplanes sp. nov. LDG1-06 isolated from lichen.</title>
        <authorList>
            <person name="Saeng-In P."/>
            <person name="Phongsopitanun W."/>
            <person name="Kanchanasin P."/>
            <person name="Yuki M."/>
            <person name="Kudo T."/>
            <person name="Ohkuma M."/>
            <person name="Tanasupawat S."/>
        </authorList>
    </citation>
    <scope>NUCLEOTIDE SEQUENCE [LARGE SCALE GENOMIC DNA]</scope>
    <source>
        <strain evidence="7 8">LDG1-06</strain>
    </source>
</reference>
<evidence type="ECO:0000256" key="1">
    <source>
        <dbReference type="ARBA" id="ARBA00022801"/>
    </source>
</evidence>
<accession>A0ABS2AFM3</accession>
<evidence type="ECO:0000256" key="3">
    <source>
        <dbReference type="SAM" id="MobiDB-lite"/>
    </source>
</evidence>
<dbReference type="InterPro" id="IPR052016">
    <property type="entry name" value="Bact_Sigma-Reg"/>
</dbReference>
<dbReference type="Gene3D" id="3.30.450.20">
    <property type="entry name" value="PAS domain"/>
    <property type="match status" value="1"/>
</dbReference>
<dbReference type="InterPro" id="IPR036457">
    <property type="entry name" value="PPM-type-like_dom_sf"/>
</dbReference>
<gene>
    <name evidence="7" type="ORF">JIG36_24020</name>
</gene>
<evidence type="ECO:0000313" key="8">
    <source>
        <dbReference type="Proteomes" id="UP000632138"/>
    </source>
</evidence>
<dbReference type="Proteomes" id="UP000632138">
    <property type="component" value="Unassembled WGS sequence"/>
</dbReference>
<dbReference type="Gene3D" id="3.30.750.24">
    <property type="entry name" value="STAS domain"/>
    <property type="match status" value="1"/>
</dbReference>
<dbReference type="Pfam" id="PF13581">
    <property type="entry name" value="HATPase_c_2"/>
    <property type="match status" value="1"/>
</dbReference>
<dbReference type="Pfam" id="PF07228">
    <property type="entry name" value="SpoIIE"/>
    <property type="match status" value="1"/>
</dbReference>
<dbReference type="PROSITE" id="PS50113">
    <property type="entry name" value="PAC"/>
    <property type="match status" value="1"/>
</dbReference>
<dbReference type="InterPro" id="IPR036890">
    <property type="entry name" value="HATPase_C_sf"/>
</dbReference>
<dbReference type="Gene3D" id="3.60.40.10">
    <property type="entry name" value="PPM-type phosphatase domain"/>
    <property type="match status" value="1"/>
</dbReference>
<sequence>MSDHPDQHSDLSSPAGAPPVVTAVFDQLPMMVVATEGPDHRIVAATDAYRTYTDRPRLIGARMRDVFAEVLGQQPFQAFDKVYDSGRPLFLPDFRAEMVLPHAGGLVEFFVDLNYAPRFGSRGEVVGVTAVMVDVTERVRQRQAAQRRTDEAERRFEHAREMINALQRQLLPAGVPVLPGLQIAASYLLADSDTAAGGDWFDALVLPGGRCALIVGDVVGHGVAASAAMGQLRVLLAERLTAGPETDADLPGKRLTANPETDAELPDKRLTAGPDIGAVLRAVDRAATRIPGAASATVCVVVLDPVTGDLRYCTAGHPPPLLVPVGEPARYLPPSGAGPLGVGGTFTAEHVGADRLDDGDLLLLYTDGILERPDRDLAASTVELAQAAGDIVGDRAMRLDTASPAERVCTQTLEILTRISGYRDDITLLAGQRVAPPADLSVDFSVDQQWPAEIRKRLQTWLNGFRVNRHDSYALVHAVVELVTNSMDHAYLDSAGPHLCRVTACLLGSGEVRLQVSDRGRWRAPAPSPDRGLGLQITAELVDTLHIDHDDQGTTTTVSLRLNRPARLFTAGDVTWKPAPVATGQNLPLLVLDQPSAPGPRIRVEGPVDATTVAEFHRGIRTAGSTGARPLTVDLTGVTHLASAGVAALHQLDALHRGNTTELILFAPAGSTADMVLTLVALAHRTEDPDYPIQR</sequence>
<organism evidence="7 8">
    <name type="scientific">Paractinoplanes ovalisporus</name>
    <dbReference type="NCBI Taxonomy" id="2810368"/>
    <lineage>
        <taxon>Bacteria</taxon>
        <taxon>Bacillati</taxon>
        <taxon>Actinomycetota</taxon>
        <taxon>Actinomycetes</taxon>
        <taxon>Micromonosporales</taxon>
        <taxon>Micromonosporaceae</taxon>
        <taxon>Paractinoplanes</taxon>
    </lineage>
</organism>
<name>A0ABS2AFM3_9ACTN</name>
<dbReference type="InterPro" id="IPR002645">
    <property type="entry name" value="STAS_dom"/>
</dbReference>
<dbReference type="InterPro" id="IPR001932">
    <property type="entry name" value="PPM-type_phosphatase-like_dom"/>
</dbReference>
<dbReference type="CDD" id="cd07043">
    <property type="entry name" value="STAS_anti-anti-sigma_factors"/>
    <property type="match status" value="1"/>
</dbReference>
<feature type="domain" description="PPM-type phosphatase" evidence="6">
    <location>
        <begin position="182"/>
        <end position="433"/>
    </location>
</feature>
<evidence type="ECO:0000259" key="5">
    <source>
        <dbReference type="PROSITE" id="PS50801"/>
    </source>
</evidence>
<dbReference type="InterPro" id="IPR000700">
    <property type="entry name" value="PAS-assoc_C"/>
</dbReference>
<dbReference type="InterPro" id="IPR035965">
    <property type="entry name" value="PAS-like_dom_sf"/>
</dbReference>
<protein>
    <submittedName>
        <fullName evidence="7">SpoIIE family protein phosphatase</fullName>
    </submittedName>
</protein>
<keyword evidence="2" id="KW-0175">Coiled coil</keyword>
<dbReference type="Pfam" id="PF01740">
    <property type="entry name" value="STAS"/>
    <property type="match status" value="1"/>
</dbReference>
<dbReference type="PROSITE" id="PS51746">
    <property type="entry name" value="PPM_2"/>
    <property type="match status" value="1"/>
</dbReference>
<feature type="domain" description="STAS" evidence="5">
    <location>
        <begin position="602"/>
        <end position="652"/>
    </location>
</feature>
<feature type="coiled-coil region" evidence="2">
    <location>
        <begin position="142"/>
        <end position="169"/>
    </location>
</feature>
<evidence type="ECO:0000256" key="2">
    <source>
        <dbReference type="SAM" id="Coils"/>
    </source>
</evidence>
<feature type="domain" description="PAC" evidence="4">
    <location>
        <begin position="94"/>
        <end position="147"/>
    </location>
</feature>
<proteinExistence type="predicted"/>
<dbReference type="InterPro" id="IPR003594">
    <property type="entry name" value="HATPase_dom"/>
</dbReference>
<dbReference type="PROSITE" id="PS50801">
    <property type="entry name" value="STAS"/>
    <property type="match status" value="1"/>
</dbReference>
<dbReference type="SUPFAM" id="SSF55785">
    <property type="entry name" value="PYP-like sensor domain (PAS domain)"/>
    <property type="match status" value="1"/>
</dbReference>
<evidence type="ECO:0000259" key="6">
    <source>
        <dbReference type="PROSITE" id="PS51746"/>
    </source>
</evidence>
<comment type="caution">
    <text evidence="7">The sequence shown here is derived from an EMBL/GenBank/DDBJ whole genome shotgun (WGS) entry which is preliminary data.</text>
</comment>
<dbReference type="EMBL" id="JAENHP010000007">
    <property type="protein sequence ID" value="MBM2618628.1"/>
    <property type="molecule type" value="Genomic_DNA"/>
</dbReference>
<dbReference type="CDD" id="cd16936">
    <property type="entry name" value="HATPase_RsbW-like"/>
    <property type="match status" value="1"/>
</dbReference>
<evidence type="ECO:0000259" key="4">
    <source>
        <dbReference type="PROSITE" id="PS50113"/>
    </source>
</evidence>
<dbReference type="SUPFAM" id="SSF52091">
    <property type="entry name" value="SpoIIaa-like"/>
    <property type="match status" value="1"/>
</dbReference>
<dbReference type="SMART" id="SM00331">
    <property type="entry name" value="PP2C_SIG"/>
    <property type="match status" value="1"/>
</dbReference>
<evidence type="ECO:0000313" key="7">
    <source>
        <dbReference type="EMBL" id="MBM2618628.1"/>
    </source>
</evidence>
<keyword evidence="1" id="KW-0378">Hydrolase</keyword>
<dbReference type="InterPro" id="IPR036513">
    <property type="entry name" value="STAS_dom_sf"/>
</dbReference>
<dbReference type="RefSeq" id="WP_203378612.1">
    <property type="nucleotide sequence ID" value="NZ_JAENHP010000007.1"/>
</dbReference>
<dbReference type="PANTHER" id="PTHR43156:SF2">
    <property type="entry name" value="STAGE II SPORULATION PROTEIN E"/>
    <property type="match status" value="1"/>
</dbReference>